<keyword evidence="6" id="KW-1185">Reference proteome</keyword>
<gene>
    <name evidence="5" type="ORF">BDZ31_001568</name>
</gene>
<dbReference type="SMART" id="SM00420">
    <property type="entry name" value="HTH_DEOR"/>
    <property type="match status" value="1"/>
</dbReference>
<dbReference type="SUPFAM" id="SSF100950">
    <property type="entry name" value="NagB/RpiA/CoA transferase-like"/>
    <property type="match status" value="1"/>
</dbReference>
<dbReference type="GO" id="GO:0003677">
    <property type="term" value="F:DNA binding"/>
    <property type="evidence" value="ECO:0007669"/>
    <property type="project" value="UniProtKB-KW"/>
</dbReference>
<evidence type="ECO:0000259" key="4">
    <source>
        <dbReference type="PROSITE" id="PS51000"/>
    </source>
</evidence>
<dbReference type="Proteomes" id="UP000585272">
    <property type="component" value="Unassembled WGS sequence"/>
</dbReference>
<dbReference type="InterPro" id="IPR011991">
    <property type="entry name" value="ArsR-like_HTH"/>
</dbReference>
<dbReference type="PRINTS" id="PR00037">
    <property type="entry name" value="HTHLACR"/>
</dbReference>
<dbReference type="InterPro" id="IPR001034">
    <property type="entry name" value="DeoR_HTH"/>
</dbReference>
<reference evidence="5 6" key="1">
    <citation type="submission" date="2020-08" db="EMBL/GenBank/DDBJ databases">
        <title>Genomic Encyclopedia of Archaeal and Bacterial Type Strains, Phase II (KMG-II): from individual species to whole genera.</title>
        <authorList>
            <person name="Goeker M."/>
        </authorList>
    </citation>
    <scope>NUCLEOTIDE SEQUENCE [LARGE SCALE GENOMIC DNA]</scope>
    <source>
        <strain evidence="5 6">DSM 23288</strain>
    </source>
</reference>
<dbReference type="Pfam" id="PF00455">
    <property type="entry name" value="DeoRC"/>
    <property type="match status" value="1"/>
</dbReference>
<dbReference type="RefSeq" id="WP_183340633.1">
    <property type="nucleotide sequence ID" value="NZ_JACHNU010000001.1"/>
</dbReference>
<dbReference type="PROSITE" id="PS00894">
    <property type="entry name" value="HTH_DEOR_1"/>
    <property type="match status" value="1"/>
</dbReference>
<dbReference type="Pfam" id="PF08220">
    <property type="entry name" value="HTH_DeoR"/>
    <property type="match status" value="1"/>
</dbReference>
<dbReference type="PANTHER" id="PTHR30363">
    <property type="entry name" value="HTH-TYPE TRANSCRIPTIONAL REGULATOR SRLR-RELATED"/>
    <property type="match status" value="1"/>
</dbReference>
<dbReference type="GO" id="GO:0003700">
    <property type="term" value="F:DNA-binding transcription factor activity"/>
    <property type="evidence" value="ECO:0007669"/>
    <property type="project" value="InterPro"/>
</dbReference>
<dbReference type="InterPro" id="IPR037171">
    <property type="entry name" value="NagB/RpiA_transferase-like"/>
</dbReference>
<keyword evidence="1" id="KW-0805">Transcription regulation</keyword>
<dbReference type="SUPFAM" id="SSF46785">
    <property type="entry name" value="Winged helix' DNA-binding domain"/>
    <property type="match status" value="1"/>
</dbReference>
<evidence type="ECO:0000256" key="1">
    <source>
        <dbReference type="ARBA" id="ARBA00023015"/>
    </source>
</evidence>
<dbReference type="SMART" id="SM01134">
    <property type="entry name" value="DeoRC"/>
    <property type="match status" value="1"/>
</dbReference>
<evidence type="ECO:0000256" key="3">
    <source>
        <dbReference type="ARBA" id="ARBA00023163"/>
    </source>
</evidence>
<dbReference type="Gene3D" id="1.10.10.10">
    <property type="entry name" value="Winged helix-like DNA-binding domain superfamily/Winged helix DNA-binding domain"/>
    <property type="match status" value="1"/>
</dbReference>
<dbReference type="EMBL" id="JACHNU010000001">
    <property type="protein sequence ID" value="MBB4661995.1"/>
    <property type="molecule type" value="Genomic_DNA"/>
</dbReference>
<name>A0A840ICE1_9ACTN</name>
<dbReference type="InterPro" id="IPR050313">
    <property type="entry name" value="Carb_Metab_HTH_regulators"/>
</dbReference>
<dbReference type="PANTHER" id="PTHR30363:SF44">
    <property type="entry name" value="AGA OPERON TRANSCRIPTIONAL REPRESSOR-RELATED"/>
    <property type="match status" value="1"/>
</dbReference>
<proteinExistence type="predicted"/>
<evidence type="ECO:0000256" key="2">
    <source>
        <dbReference type="ARBA" id="ARBA00023125"/>
    </source>
</evidence>
<dbReference type="InterPro" id="IPR018356">
    <property type="entry name" value="Tscrpt_reg_HTH_DeoR_CS"/>
</dbReference>
<dbReference type="CDD" id="cd00090">
    <property type="entry name" value="HTH_ARSR"/>
    <property type="match status" value="1"/>
</dbReference>
<evidence type="ECO:0000313" key="6">
    <source>
        <dbReference type="Proteomes" id="UP000585272"/>
    </source>
</evidence>
<evidence type="ECO:0000313" key="5">
    <source>
        <dbReference type="EMBL" id="MBB4661995.1"/>
    </source>
</evidence>
<keyword evidence="3" id="KW-0804">Transcription</keyword>
<dbReference type="InterPro" id="IPR036390">
    <property type="entry name" value="WH_DNA-bd_sf"/>
</dbReference>
<dbReference type="InterPro" id="IPR036388">
    <property type="entry name" value="WH-like_DNA-bd_sf"/>
</dbReference>
<sequence>MAVTRRREILDLLHRDGEVTVSALEEQFGVSSMTARRDLAELERQGLLRRTHGGAVLPSVAAHEDSFQHRLGIDAALKIRLGQAAAAMVAPHETIYVDSSSTCWHAAQAIVASRIPVTLVTNSVPVMELVGQSDQANVELIGIGGSMRRLTRSFVGPHAVRTVLEHFADKVFLSVKGLSRDGTLTDADPLEAEVKRAMIGRAEEPVLLIDGSKLHTRGLAAITGVDQLASVLVAEASNDDLAALRASANGVDVRRISDRAARNGSEV</sequence>
<accession>A0A840ICE1</accession>
<dbReference type="InterPro" id="IPR014036">
    <property type="entry name" value="DeoR-like_C"/>
</dbReference>
<protein>
    <submittedName>
        <fullName evidence="5">DeoR/GlpR family transcriptional regulator of sugar metabolism</fullName>
    </submittedName>
</protein>
<keyword evidence="2" id="KW-0238">DNA-binding</keyword>
<comment type="caution">
    <text evidence="5">The sequence shown here is derived from an EMBL/GenBank/DDBJ whole genome shotgun (WGS) entry which is preliminary data.</text>
</comment>
<feature type="domain" description="HTH deoR-type" evidence="4">
    <location>
        <begin position="2"/>
        <end position="57"/>
    </location>
</feature>
<dbReference type="PROSITE" id="PS51000">
    <property type="entry name" value="HTH_DEOR_2"/>
    <property type="match status" value="1"/>
</dbReference>
<organism evidence="5 6">
    <name type="scientific">Conexibacter arvalis</name>
    <dbReference type="NCBI Taxonomy" id="912552"/>
    <lineage>
        <taxon>Bacteria</taxon>
        <taxon>Bacillati</taxon>
        <taxon>Actinomycetota</taxon>
        <taxon>Thermoleophilia</taxon>
        <taxon>Solirubrobacterales</taxon>
        <taxon>Conexibacteraceae</taxon>
        <taxon>Conexibacter</taxon>
    </lineage>
</organism>
<dbReference type="AlphaFoldDB" id="A0A840ICE1"/>